<evidence type="ECO:0000313" key="2">
    <source>
        <dbReference type="EMBL" id="URE43545.1"/>
    </source>
</evidence>
<dbReference type="PANTHER" id="PTHR33676:SF3">
    <property type="entry name" value="COLD-REGULATED PROTEIN 27"/>
    <property type="match status" value="1"/>
</dbReference>
<gene>
    <name evidence="2" type="ORF">MUK42_15355</name>
</gene>
<feature type="region of interest" description="Disordered" evidence="1">
    <location>
        <begin position="1"/>
        <end position="26"/>
    </location>
</feature>
<sequence>MWARNVPSSNGADTLAGDGKKRRKGCSGEITSKIYSVHTFADQDLIKKGGRKLVDALEDRAKHLTDRGIVLIFQDPHLMDSLSNKWTDEKHTLFLNSIEESFVNELYNGEYHSKSFVGWLSRIKMHKGFFEPYENDSKFGQVFKASRRSCQESLRFEGDNNPADIESGFLPFYANPWIQHFRSPSIMKKRHIRSSDRVDNIEFIRPSVPLANVRHDGEATSSKRTCCEDSVGSSAEVSDQNFIADELVAGKKSIRIHRKRRLGNAVVHEPITDQVVPSGEALLAPTSNEKHACPQAMNAQSSGRTPEVSAGFLPVGTEASLCGNQRVNS</sequence>
<keyword evidence="3" id="KW-1185">Reference proteome</keyword>
<reference evidence="2" key="1">
    <citation type="submission" date="2022-05" db="EMBL/GenBank/DDBJ databases">
        <title>The Musa troglodytarum L. genome provides insights into the mechanism of non-climacteric behaviour and enrichment of carotenoids.</title>
        <authorList>
            <person name="Wang J."/>
        </authorList>
    </citation>
    <scope>NUCLEOTIDE SEQUENCE</scope>
    <source>
        <tissue evidence="2">Leaf</tissue>
    </source>
</reference>
<name>A0A9E7I0Q6_9LILI</name>
<dbReference type="AlphaFoldDB" id="A0A9E7I0Q6"/>
<evidence type="ECO:0000256" key="1">
    <source>
        <dbReference type="SAM" id="MobiDB-lite"/>
    </source>
</evidence>
<dbReference type="EMBL" id="CP097511">
    <property type="protein sequence ID" value="URE43545.1"/>
    <property type="molecule type" value="Genomic_DNA"/>
</dbReference>
<proteinExistence type="predicted"/>
<accession>A0A9E7I0Q6</accession>
<feature type="compositionally biased region" description="Polar residues" evidence="1">
    <location>
        <begin position="1"/>
        <end position="12"/>
    </location>
</feature>
<dbReference type="PANTHER" id="PTHR33676">
    <property type="entry name" value="COLD REGULATED PROTEIN 27"/>
    <property type="match status" value="1"/>
</dbReference>
<dbReference type="GO" id="GO:0042752">
    <property type="term" value="P:regulation of circadian rhythm"/>
    <property type="evidence" value="ECO:0007669"/>
    <property type="project" value="InterPro"/>
</dbReference>
<dbReference type="GO" id="GO:0009409">
    <property type="term" value="P:response to cold"/>
    <property type="evidence" value="ECO:0007669"/>
    <property type="project" value="InterPro"/>
</dbReference>
<dbReference type="OrthoDB" id="1923282at2759"/>
<dbReference type="Proteomes" id="UP001055439">
    <property type="component" value="Chromosome 9"/>
</dbReference>
<evidence type="ECO:0000313" key="3">
    <source>
        <dbReference type="Proteomes" id="UP001055439"/>
    </source>
</evidence>
<organism evidence="2 3">
    <name type="scientific">Musa troglodytarum</name>
    <name type="common">fe'i banana</name>
    <dbReference type="NCBI Taxonomy" id="320322"/>
    <lineage>
        <taxon>Eukaryota</taxon>
        <taxon>Viridiplantae</taxon>
        <taxon>Streptophyta</taxon>
        <taxon>Embryophyta</taxon>
        <taxon>Tracheophyta</taxon>
        <taxon>Spermatophyta</taxon>
        <taxon>Magnoliopsida</taxon>
        <taxon>Liliopsida</taxon>
        <taxon>Zingiberales</taxon>
        <taxon>Musaceae</taxon>
        <taxon>Musa</taxon>
    </lineage>
</organism>
<dbReference type="InterPro" id="IPR044678">
    <property type="entry name" value="COR27/28"/>
</dbReference>
<protein>
    <submittedName>
        <fullName evidence="2">Uncharacterized protein</fullName>
    </submittedName>
</protein>